<organism evidence="1 2">
    <name type="scientific">Golovinomyces cichoracearum</name>
    <dbReference type="NCBI Taxonomy" id="62708"/>
    <lineage>
        <taxon>Eukaryota</taxon>
        <taxon>Fungi</taxon>
        <taxon>Dikarya</taxon>
        <taxon>Ascomycota</taxon>
        <taxon>Pezizomycotina</taxon>
        <taxon>Leotiomycetes</taxon>
        <taxon>Erysiphales</taxon>
        <taxon>Erysiphaceae</taxon>
        <taxon>Golovinomyces</taxon>
    </lineage>
</organism>
<gene>
    <name evidence="1" type="ORF">GcM3_112020</name>
</gene>
<sequence length="199" mass="22407">MSHSSSEDGAQTPETVTESLKIIHLNDRETVDCAGETNQKVKPVLALPSMFVWCLRCAVLIRIDYPVGHRIEEGILPCKPGESIFFSTVCSNCLELQDAGTEDSYNSLASRSQLIDRTEEAVYISPHCVEQCSAFEKATSLTQILCEYLIEPIYGSTMLYHASIKKIYNLCDAKCRLRTVVTDRRRTEDYENFMVAGFM</sequence>
<dbReference type="AlphaFoldDB" id="A0A420I8T6"/>
<accession>A0A420I8T6</accession>
<reference evidence="1 2" key="1">
    <citation type="journal article" date="2018" name="BMC Genomics">
        <title>Comparative genome analyses reveal sequence features reflecting distinct modes of host-adaptation between dicot and monocot powdery mildew.</title>
        <authorList>
            <person name="Wu Y."/>
            <person name="Ma X."/>
            <person name="Pan Z."/>
            <person name="Kale S.D."/>
            <person name="Song Y."/>
            <person name="King H."/>
            <person name="Zhang Q."/>
            <person name="Presley C."/>
            <person name="Deng X."/>
            <person name="Wei C.I."/>
            <person name="Xiao S."/>
        </authorList>
    </citation>
    <scope>NUCLEOTIDE SEQUENCE [LARGE SCALE GENOMIC DNA]</scope>
    <source>
        <strain evidence="1">UMSG3</strain>
    </source>
</reference>
<proteinExistence type="predicted"/>
<evidence type="ECO:0000313" key="1">
    <source>
        <dbReference type="EMBL" id="RKF66744.1"/>
    </source>
</evidence>
<dbReference type="Proteomes" id="UP000283383">
    <property type="component" value="Unassembled WGS sequence"/>
</dbReference>
<evidence type="ECO:0000313" key="2">
    <source>
        <dbReference type="Proteomes" id="UP000283383"/>
    </source>
</evidence>
<dbReference type="EMBL" id="MCBQ01011238">
    <property type="protein sequence ID" value="RKF66744.1"/>
    <property type="molecule type" value="Genomic_DNA"/>
</dbReference>
<protein>
    <submittedName>
        <fullName evidence="1">Uncharacterized protein</fullName>
    </submittedName>
</protein>
<name>A0A420I8T6_9PEZI</name>
<comment type="caution">
    <text evidence="1">The sequence shown here is derived from an EMBL/GenBank/DDBJ whole genome shotgun (WGS) entry which is preliminary data.</text>
</comment>
<keyword evidence="2" id="KW-1185">Reference proteome</keyword>